<dbReference type="GO" id="GO:0009245">
    <property type="term" value="P:lipid A biosynthetic process"/>
    <property type="evidence" value="ECO:0007669"/>
    <property type="project" value="TreeGrafter"/>
</dbReference>
<dbReference type="SUPFAM" id="SSF56300">
    <property type="entry name" value="Metallo-dependent phosphatases"/>
    <property type="match status" value="1"/>
</dbReference>
<protein>
    <submittedName>
        <fullName evidence="7">Metallophosphoesterase</fullName>
    </submittedName>
</protein>
<evidence type="ECO:0000313" key="7">
    <source>
        <dbReference type="EMBL" id="AEE49490.1"/>
    </source>
</evidence>
<dbReference type="EMBL" id="CP002691">
    <property type="protein sequence ID" value="AEE49490.1"/>
    <property type="molecule type" value="Genomic_DNA"/>
</dbReference>
<dbReference type="GO" id="GO:0008758">
    <property type="term" value="F:UDP-2,3-diacylglucosamine hydrolase activity"/>
    <property type="evidence" value="ECO:0007669"/>
    <property type="project" value="TreeGrafter"/>
</dbReference>
<keyword evidence="5" id="KW-0464">Manganese</keyword>
<evidence type="ECO:0000313" key="8">
    <source>
        <dbReference type="Proteomes" id="UP000008461"/>
    </source>
</evidence>
<dbReference type="OrthoDB" id="9802481at2"/>
<dbReference type="CDD" id="cd07398">
    <property type="entry name" value="MPP_YbbF-LpxH"/>
    <property type="match status" value="1"/>
</dbReference>
<keyword evidence="4" id="KW-0472">Membrane</keyword>
<evidence type="ECO:0000256" key="4">
    <source>
        <dbReference type="ARBA" id="ARBA00023136"/>
    </source>
</evidence>
<dbReference type="Gene3D" id="3.60.21.10">
    <property type="match status" value="1"/>
</dbReference>
<dbReference type="STRING" id="760192.Halhy_1599"/>
<dbReference type="GO" id="GO:0046872">
    <property type="term" value="F:metal ion binding"/>
    <property type="evidence" value="ECO:0007669"/>
    <property type="project" value="UniProtKB-KW"/>
</dbReference>
<dbReference type="InterPro" id="IPR004843">
    <property type="entry name" value="Calcineurin-like_PHP"/>
</dbReference>
<evidence type="ECO:0000256" key="5">
    <source>
        <dbReference type="ARBA" id="ARBA00023211"/>
    </source>
</evidence>
<dbReference type="InterPro" id="IPR029052">
    <property type="entry name" value="Metallo-depent_PP-like"/>
</dbReference>
<evidence type="ECO:0000256" key="1">
    <source>
        <dbReference type="ARBA" id="ARBA00022475"/>
    </source>
</evidence>
<keyword evidence="3" id="KW-0479">Metal-binding</keyword>
<dbReference type="GO" id="GO:0016020">
    <property type="term" value="C:membrane"/>
    <property type="evidence" value="ECO:0007669"/>
    <property type="project" value="GOC"/>
</dbReference>
<reference evidence="7 8" key="1">
    <citation type="journal article" date="2011" name="Stand. Genomic Sci.">
        <title>Complete genome sequence of Haliscomenobacter hydrossis type strain (O).</title>
        <authorList>
            <consortium name="US DOE Joint Genome Institute (JGI-PGF)"/>
            <person name="Daligault H."/>
            <person name="Lapidus A."/>
            <person name="Zeytun A."/>
            <person name="Nolan M."/>
            <person name="Lucas S."/>
            <person name="Del Rio T.G."/>
            <person name="Tice H."/>
            <person name="Cheng J.F."/>
            <person name="Tapia R."/>
            <person name="Han C."/>
            <person name="Goodwin L."/>
            <person name="Pitluck S."/>
            <person name="Liolios K."/>
            <person name="Pagani I."/>
            <person name="Ivanova N."/>
            <person name="Huntemann M."/>
            <person name="Mavromatis K."/>
            <person name="Mikhailova N."/>
            <person name="Pati A."/>
            <person name="Chen A."/>
            <person name="Palaniappan K."/>
            <person name="Land M."/>
            <person name="Hauser L."/>
            <person name="Brambilla E.M."/>
            <person name="Rohde M."/>
            <person name="Verbarg S."/>
            <person name="Goker M."/>
            <person name="Bristow J."/>
            <person name="Eisen J.A."/>
            <person name="Markowitz V."/>
            <person name="Hugenholtz P."/>
            <person name="Kyrpides N.C."/>
            <person name="Klenk H.P."/>
            <person name="Woyke T."/>
        </authorList>
    </citation>
    <scope>NUCLEOTIDE SEQUENCE [LARGE SCALE GENOMIC DNA]</scope>
    <source>
        <strain evidence="8">ATCC 27775 / DSM 1100 / LMG 10767 / O</strain>
    </source>
</reference>
<dbReference type="PANTHER" id="PTHR34990:SF2">
    <property type="entry name" value="BLL8164 PROTEIN"/>
    <property type="match status" value="1"/>
</dbReference>
<dbReference type="HOGENOM" id="CLU_061126_2_0_10"/>
<dbReference type="KEGG" id="hhy:Halhy_1599"/>
<gene>
    <name evidence="7" type="ordered locus">Halhy_1599</name>
</gene>
<dbReference type="Pfam" id="PF00149">
    <property type="entry name" value="Metallophos"/>
    <property type="match status" value="1"/>
</dbReference>
<dbReference type="InterPro" id="IPR043461">
    <property type="entry name" value="LpxH-like"/>
</dbReference>
<evidence type="ECO:0000256" key="3">
    <source>
        <dbReference type="ARBA" id="ARBA00022723"/>
    </source>
</evidence>
<accession>F4KZM0</accession>
<evidence type="ECO:0000256" key="2">
    <source>
        <dbReference type="ARBA" id="ARBA00022519"/>
    </source>
</evidence>
<dbReference type="PANTHER" id="PTHR34990">
    <property type="entry name" value="UDP-2,3-DIACYLGLUCOSAMINE HYDROLASE-RELATED"/>
    <property type="match status" value="1"/>
</dbReference>
<reference key="2">
    <citation type="submission" date="2011-04" db="EMBL/GenBank/DDBJ databases">
        <title>Complete sequence of chromosome of Haliscomenobacter hydrossis DSM 1100.</title>
        <authorList>
            <consortium name="US DOE Joint Genome Institute (JGI-PGF)"/>
            <person name="Lucas S."/>
            <person name="Han J."/>
            <person name="Lapidus A."/>
            <person name="Bruce D."/>
            <person name="Goodwin L."/>
            <person name="Pitluck S."/>
            <person name="Peters L."/>
            <person name="Kyrpides N."/>
            <person name="Mavromatis K."/>
            <person name="Ivanova N."/>
            <person name="Ovchinnikova G."/>
            <person name="Pagani I."/>
            <person name="Daligault H."/>
            <person name="Detter J.C."/>
            <person name="Han C."/>
            <person name="Land M."/>
            <person name="Hauser L."/>
            <person name="Markowitz V."/>
            <person name="Cheng J.-F."/>
            <person name="Hugenholtz P."/>
            <person name="Woyke T."/>
            <person name="Wu D."/>
            <person name="Verbarg S."/>
            <person name="Frueling A."/>
            <person name="Brambilla E."/>
            <person name="Klenk H.-P."/>
            <person name="Eisen J.A."/>
        </authorList>
    </citation>
    <scope>NUCLEOTIDE SEQUENCE</scope>
    <source>
        <strain>DSM 1100</strain>
    </source>
</reference>
<keyword evidence="2" id="KW-0997">Cell inner membrane</keyword>
<sequence>MKRELDIVILSDAHLGTYGCHAVELLNYLRNIKVGALILNGDFIDMWQFRKSYFPKEHLDIIQRILRMAAKGTQVYYITGNHDDALRRYSNFSSGNIHLRDTLELQIKGKSYWIFHGDIFDLFIKYSPFISKLGGKGYDYLIVFNRWINKLRAFFGLPRLSFSQKIKYSVKEAIKFVDDFEEKAIELAAEKGYDYVVCGHIHRAQIKSLERNGKPITYLNSGDWIESLTALEYKWGEWSIYEYNELDFISTNPKLRVHPAAVNEDDDDEATTGEAISTAAMFEQIVNQAAPKKRVAH</sequence>
<dbReference type="AlphaFoldDB" id="F4KZM0"/>
<dbReference type="Proteomes" id="UP000008461">
    <property type="component" value="Chromosome"/>
</dbReference>
<name>F4KZM0_HALH1</name>
<keyword evidence="1" id="KW-1003">Cell membrane</keyword>
<dbReference type="eggNOG" id="COG2908">
    <property type="taxonomic scope" value="Bacteria"/>
</dbReference>
<feature type="domain" description="Calcineurin-like phosphoesterase" evidence="6">
    <location>
        <begin position="7"/>
        <end position="203"/>
    </location>
</feature>
<dbReference type="RefSeq" id="WP_013764044.1">
    <property type="nucleotide sequence ID" value="NC_015510.1"/>
</dbReference>
<proteinExistence type="predicted"/>
<evidence type="ECO:0000259" key="6">
    <source>
        <dbReference type="Pfam" id="PF00149"/>
    </source>
</evidence>
<organism evidence="7 8">
    <name type="scientific">Haliscomenobacter hydrossis (strain ATCC 27775 / DSM 1100 / LMG 10767 / O)</name>
    <dbReference type="NCBI Taxonomy" id="760192"/>
    <lineage>
        <taxon>Bacteria</taxon>
        <taxon>Pseudomonadati</taxon>
        <taxon>Bacteroidota</taxon>
        <taxon>Saprospiria</taxon>
        <taxon>Saprospirales</taxon>
        <taxon>Haliscomenobacteraceae</taxon>
        <taxon>Haliscomenobacter</taxon>
    </lineage>
</organism>
<keyword evidence="8" id="KW-1185">Reference proteome</keyword>